<feature type="domain" description="GEVED" evidence="2">
    <location>
        <begin position="948"/>
        <end position="1050"/>
    </location>
</feature>
<evidence type="ECO:0000313" key="4">
    <source>
        <dbReference type="Proteomes" id="UP000323884"/>
    </source>
</evidence>
<proteinExistence type="predicted"/>
<dbReference type="InterPro" id="IPR045474">
    <property type="entry name" value="GEVED"/>
</dbReference>
<feature type="region of interest" description="Disordered" evidence="1">
    <location>
        <begin position="1487"/>
        <end position="1508"/>
    </location>
</feature>
<dbReference type="OrthoDB" id="1204817at2"/>
<feature type="compositionally biased region" description="Acidic residues" evidence="1">
    <location>
        <begin position="1491"/>
        <end position="1501"/>
    </location>
</feature>
<keyword evidence="4" id="KW-1185">Reference proteome</keyword>
<gene>
    <name evidence="3" type="ORF">FW781_17570</name>
</gene>
<reference evidence="3 4" key="1">
    <citation type="submission" date="2019-08" db="EMBL/GenBank/DDBJ databases">
        <title>Draft genome sequence of Chryseobacterium sp. Gsoil 183.</title>
        <authorList>
            <person name="Im W.-T."/>
        </authorList>
    </citation>
    <scope>NUCLEOTIDE SEQUENCE [LARGE SCALE GENOMIC DNA]</scope>
    <source>
        <strain evidence="3 4">Gsoil 183</strain>
    </source>
</reference>
<evidence type="ECO:0000259" key="2">
    <source>
        <dbReference type="Pfam" id="PF20009"/>
    </source>
</evidence>
<name>A0A5D8ZHF8_9FLAO</name>
<accession>A0A5D8ZHF8</accession>
<protein>
    <recommendedName>
        <fullName evidence="2">GEVED domain-containing protein</fullName>
    </recommendedName>
</protein>
<feature type="domain" description="GEVED" evidence="2">
    <location>
        <begin position="1727"/>
        <end position="1823"/>
    </location>
</feature>
<dbReference type="EMBL" id="VTRU01000005">
    <property type="protein sequence ID" value="TZF93503.1"/>
    <property type="molecule type" value="Genomic_DNA"/>
</dbReference>
<feature type="region of interest" description="Disordered" evidence="1">
    <location>
        <begin position="896"/>
        <end position="919"/>
    </location>
</feature>
<dbReference type="Gene3D" id="2.60.40.2700">
    <property type="match status" value="1"/>
</dbReference>
<feature type="domain" description="GEVED" evidence="2">
    <location>
        <begin position="1332"/>
        <end position="1433"/>
    </location>
</feature>
<feature type="compositionally biased region" description="Polar residues" evidence="1">
    <location>
        <begin position="899"/>
        <end position="910"/>
    </location>
</feature>
<feature type="domain" description="GEVED" evidence="2">
    <location>
        <begin position="543"/>
        <end position="647"/>
    </location>
</feature>
<dbReference type="Pfam" id="PF20009">
    <property type="entry name" value="GEVED"/>
    <property type="match status" value="8"/>
</dbReference>
<feature type="domain" description="GEVED" evidence="2">
    <location>
        <begin position="1529"/>
        <end position="1631"/>
    </location>
</feature>
<organism evidence="3 4">
    <name type="scientific">Chryseobacterium panacisoli</name>
    <dbReference type="NCBI Taxonomy" id="1807141"/>
    <lineage>
        <taxon>Bacteria</taxon>
        <taxon>Pseudomonadati</taxon>
        <taxon>Bacteroidota</taxon>
        <taxon>Flavobacteriia</taxon>
        <taxon>Flavobacteriales</taxon>
        <taxon>Weeksellaceae</taxon>
        <taxon>Chryseobacterium group</taxon>
        <taxon>Chryseobacterium</taxon>
    </lineage>
</organism>
<dbReference type="Proteomes" id="UP000323884">
    <property type="component" value="Unassembled WGS sequence"/>
</dbReference>
<sequence length="2206" mass="230218">MKLKSTYYDVRKYTFRSAWIILMAFSSLTAVKSQNLLTESFNYASGTLLTNANWLQLAAGAPAIAVSNGNLSKTGTIANGFGNKVFLASSGQDVYHSFTSTALNATTPAVYASAVVNVSAAQAAGDYVISLNDIARLYIRANGTGFSFGVMRSPGTVVYESAIRSFNSNIRVVLKYEQIAGAANDMVKLYVDPPSGTEPFTADVSHTGTAADMTSVSYIALMQGTAANAPTLEVDGITVGTIWASVTSAIYDYGDVPSSYDFTKDGVYAPAAHSLGPNFSLGSMFPDSELAPNSVSSGADNNGANGDGADEDAINIASNQIRKGISYTLNVPVNNPSGTKYVYGWIDFNNNGRFEAGEFATVAFSTTGSSTQVLTWLPAQTSTIAAGTTKLYMRLRISDRILQDFTTAASGGAVIDERSIGNGAVSTGNAADNGIVAGGEVEDYQIEVTNAFDYGDVPAAFENDKDGNPLPALHAPLSGFTMGTLLDTEISPNSVAAGADNNGTNGDGADEDGITSLTSVSRNVAYSITVPVNVPGTLTGTKYVYGWLDINADGRFQIGEFTTATIAVTGATNATLTWTAAQTALIPAGTSKVYARLRLSNLSLLDFNSGSNSAVIDERSIGNGATASNNAANALITAFGEVEDYQLPVDLYDFGDVPASYEINNAGVSNPARQIATPQYKIGSVIDSEDAVQSVTVGNDNNGTNGDGIDEDGFSGTLPIITKAAPFSFSVPVTVQTASSVIAWIDFNNNGKFEASEASYTLATGSVTGYQSAAVGNSVKTFWFRGTQTNTIPDGINNLYIRIRLTQTAGTDNTVTTAVDERSISDGANTGIYTIPVNGEVEDYRFMVTRNLDFGDAPESYEMDKDGLGNPANFKPARNSATDALFLGMSYTLEPGPSSVASGTDNNNPNGDGASDDGLSLDQLRIRTNATNTYTVGVNNTTGAAATLYAWIDFNNNGRFEASEFATAPVANNAVSANVSFTAAQVNTIAASTGKVYMRLRLVQPNAELTIADLTTGTNVMVVDERAIADGLSTGLYTSASLGEIEDYQLIITKDYGDVPGSYENGIPASHTNSIIPELIIGTTVDYELINNAVASGDDNNGTNGDGADEDGVMTPQTITSGAPFTLTVPVNTTVTGTKNLYAWIDFNGDGVFNGNEASVVSASVTAGTTSNFTLTWNSTNASPSVISAGKTYVRLRLSGTALTNSNSANVVLIDTRSFGQGVDEGEIEDYQFQVSNLYDYGDVPANLYEYTKDAVPVYQPARQASSSTLRLGSTVDIESAPNAVAANADNNGTNGDGTDEDGITSVMPVYKGINYYSKVSVLNNTGVAKTLYGWIDINNNGRFEASELASVSVPTSASQQTATLLWTGTSTNTIPTGTTKVYMRLRVSENLSMSDFVTGVPGALVDERSIGDGLNTGLYNIAYGGEVEDYLLPVITDLDYGDAAHASYETSRTNMVAPARQASSQGLYLGNNLADYEVVKQIQTGNALGDDTDGEDDEDGTVPGPVVSGGGYSLNVTATNSTSAAKTLYGWIDFNNNGSFEASEATMASVPAGVSQGNIVLNWATTATSIVGNPSQLYMRLRISEGVLTDFITGAPGLVVDERALADGLSTGEYAASPVIYNGEIEDYTIPVATDLDYGDVPVSYEKPGAVLIPARQISSAALQIGTTPDIEPSAQSVVADTDNNATNGDGLDEDGVNPSANEVIRGTAFSLPVKVTNVIGLAKVLYGWIDINNNGVFESKEATSVSVPNNTVNGTVALTWTAANTADIVTSNVYLRLRLSDGTLTDNTVTALYDERAVGDGQTTGAYAANAYRGEIEDYRLHVTSPIACSGTANIPANGTITVNGIQVTSSSSGNVTYYTPAYGSCSGDTISPGSLWVGNNSQTTATPASAWSVTFTFDKPVNDLVILLSGSGNTYNEDFIFNSNGGAVSLFSNNSCYSTINGNKIISGQGSPAGTGGGGVFKISAPNAFTTLTINGGGGANGTLIAMCSASITPQPPVIKQLTPDDQTVCTNTTPAAIAVSATGTGTLNYQWYSNTTNTNTGGTIIAGATSASYTPPASSVPVTNYYYVVITDDNGSTTSPSVDVIINDCTGVPCYKPGATTGGATLISKVGITSLDRSMAQADNWPAIRSGAWLVLEAKTKGFVPNRLAFDASDNPVGIPAANFVEGMMVYDTTNKCLKVYTSTDGGTTFSWQCMNTQTCPD</sequence>
<evidence type="ECO:0000256" key="1">
    <source>
        <dbReference type="SAM" id="MobiDB-lite"/>
    </source>
</evidence>
<evidence type="ECO:0000313" key="3">
    <source>
        <dbReference type="EMBL" id="TZF93503.1"/>
    </source>
</evidence>
<feature type="domain" description="GEVED" evidence="2">
    <location>
        <begin position="341"/>
        <end position="446"/>
    </location>
</feature>
<feature type="domain" description="GEVED" evidence="2">
    <location>
        <begin position="1140"/>
        <end position="1233"/>
    </location>
</feature>
<dbReference type="RefSeq" id="WP_149388604.1">
    <property type="nucleotide sequence ID" value="NZ_VTRU01000005.1"/>
</dbReference>
<comment type="caution">
    <text evidence="3">The sequence shown here is derived from an EMBL/GenBank/DDBJ whole genome shotgun (WGS) entry which is preliminary data.</text>
</comment>
<feature type="domain" description="GEVED" evidence="2">
    <location>
        <begin position="741"/>
        <end position="845"/>
    </location>
</feature>
<feature type="region of interest" description="Disordered" evidence="1">
    <location>
        <begin position="493"/>
        <end position="514"/>
    </location>
</feature>